<dbReference type="STRING" id="78245.Xaut_0813"/>
<name>A7IDH1_XANP2</name>
<sequence>MGLLFIAYNIIVVSMIPALTPLPGSPWSVLPPGAHKASLEDVAAAFATNVWRRQLFDGLVLASGKLRIAGCPAIYLDGSYVTGKPRPGDFDACWDPTGVDPAKLDPVFLEFGNGRSAQKAAFKGEFFPSSMMCADVGRSFVDFFQLDRFTGKQKGIISIPLSADPLLSGKEQP</sequence>
<dbReference type="KEGG" id="xau:Xaut_0813"/>
<dbReference type="AlphaFoldDB" id="A7IDH1"/>
<organism evidence="1 2">
    <name type="scientific">Xanthobacter autotrophicus (strain ATCC BAA-1158 / Py2)</name>
    <dbReference type="NCBI Taxonomy" id="78245"/>
    <lineage>
        <taxon>Bacteria</taxon>
        <taxon>Pseudomonadati</taxon>
        <taxon>Pseudomonadota</taxon>
        <taxon>Alphaproteobacteria</taxon>
        <taxon>Hyphomicrobiales</taxon>
        <taxon>Xanthobacteraceae</taxon>
        <taxon>Xanthobacter</taxon>
    </lineage>
</organism>
<dbReference type="EMBL" id="CP000781">
    <property type="protein sequence ID" value="ABS66064.1"/>
    <property type="molecule type" value="Genomic_DNA"/>
</dbReference>
<dbReference type="HOGENOM" id="CLU_119493_0_0_5"/>
<keyword evidence="2" id="KW-1185">Reference proteome</keyword>
<accession>A7IDH1</accession>
<reference evidence="1 2" key="1">
    <citation type="submission" date="2007-07" db="EMBL/GenBank/DDBJ databases">
        <title>Complete sequence of chromosome of Xanthobacter autotrophicus Py2.</title>
        <authorList>
            <consortium name="US DOE Joint Genome Institute"/>
            <person name="Copeland A."/>
            <person name="Lucas S."/>
            <person name="Lapidus A."/>
            <person name="Barry K."/>
            <person name="Glavina del Rio T."/>
            <person name="Hammon N."/>
            <person name="Israni S."/>
            <person name="Dalin E."/>
            <person name="Tice H."/>
            <person name="Pitluck S."/>
            <person name="Sims D."/>
            <person name="Brettin T."/>
            <person name="Bruce D."/>
            <person name="Detter J.C."/>
            <person name="Han C."/>
            <person name="Tapia R."/>
            <person name="Brainard J."/>
            <person name="Schmutz J."/>
            <person name="Larimer F."/>
            <person name="Land M."/>
            <person name="Hauser L."/>
            <person name="Kyrpides N."/>
            <person name="Kim E."/>
            <person name="Ensigns S.A."/>
            <person name="Richardson P."/>
        </authorList>
    </citation>
    <scope>NUCLEOTIDE SEQUENCE [LARGE SCALE GENOMIC DNA]</scope>
    <source>
        <strain evidence="2">ATCC BAA-1158 / Py2</strain>
    </source>
</reference>
<gene>
    <name evidence="1" type="ordered locus">Xaut_0813</name>
</gene>
<evidence type="ECO:0000313" key="1">
    <source>
        <dbReference type="EMBL" id="ABS66064.1"/>
    </source>
</evidence>
<dbReference type="InterPro" id="IPR053860">
    <property type="entry name" value="DUF6932"/>
</dbReference>
<protein>
    <submittedName>
        <fullName evidence="1">Uncharacterized protein</fullName>
    </submittedName>
</protein>
<evidence type="ECO:0000313" key="2">
    <source>
        <dbReference type="Proteomes" id="UP000002417"/>
    </source>
</evidence>
<dbReference type="Proteomes" id="UP000002417">
    <property type="component" value="Chromosome"/>
</dbReference>
<dbReference type="eggNOG" id="ENOG5032V0S">
    <property type="taxonomic scope" value="Bacteria"/>
</dbReference>
<proteinExistence type="predicted"/>
<dbReference type="Pfam" id="PF22014">
    <property type="entry name" value="DUF6932"/>
    <property type="match status" value="1"/>
</dbReference>